<geneLocation type="plasmid" evidence="3 4">
    <name>pSYSM</name>
</geneLocation>
<evidence type="ECO:0000313" key="4">
    <source>
        <dbReference type="Proteomes" id="UP000001425"/>
    </source>
</evidence>
<dbReference type="AlphaFoldDB" id="Q6ZES5"/>
<evidence type="ECO:0000256" key="1">
    <source>
        <dbReference type="ARBA" id="ARBA00022676"/>
    </source>
</evidence>
<reference evidence="3 4" key="1">
    <citation type="journal article" date="2003" name="DNA Res.">
        <title>Structural analysis of four large plasmids harboring in a unicellular cyanobacterium, Synechocystis sp. PCC 6803.</title>
        <authorList>
            <person name="Kaneko T."/>
            <person name="Nakamura Y."/>
            <person name="Sasamoto S."/>
            <person name="Watanabe A."/>
            <person name="Kohara M."/>
            <person name="Matsumoto M."/>
            <person name="Shimpo S."/>
            <person name="Yamada M."/>
            <person name="Tabata S."/>
        </authorList>
    </citation>
    <scope>NUCLEOTIDE SEQUENCE [LARGE SCALE GENOMIC DNA]</scope>
    <source>
        <strain evidence="4">ATCC 27184 / PCC 6803 / Kazusa</strain>
    </source>
</reference>
<dbReference type="SMR" id="Q6ZES5"/>
<dbReference type="InParanoid" id="Q6ZES5"/>
<evidence type="ECO:0000256" key="2">
    <source>
        <dbReference type="ARBA" id="ARBA00022679"/>
    </source>
</evidence>
<accession>Q6ZES5</accession>
<keyword evidence="3" id="KW-0614">Plasmid</keyword>
<dbReference type="PhylomeDB" id="Q6ZES5"/>
<organism evidence="3 4">
    <name type="scientific">Synechocystis sp. (strain ATCC 27184 / PCC 6803 / Kazusa)</name>
    <dbReference type="NCBI Taxonomy" id="1111708"/>
    <lineage>
        <taxon>Bacteria</taxon>
        <taxon>Bacillati</taxon>
        <taxon>Cyanobacteriota</taxon>
        <taxon>Cyanophyceae</taxon>
        <taxon>Synechococcales</taxon>
        <taxon>Merismopediaceae</taxon>
        <taxon>Synechocystis</taxon>
    </lineage>
</organism>
<gene>
    <name evidence="3" type="ordered locus">slr5055</name>
</gene>
<dbReference type="Pfam" id="PF03808">
    <property type="entry name" value="Glyco_tran_WecG"/>
    <property type="match status" value="1"/>
</dbReference>
<dbReference type="GO" id="GO:0016758">
    <property type="term" value="F:hexosyltransferase activity"/>
    <property type="evidence" value="ECO:0000318"/>
    <property type="project" value="GO_Central"/>
</dbReference>
<dbReference type="NCBIfam" id="TIGR00696">
    <property type="entry name" value="wecG_tagA_cpsF"/>
    <property type="match status" value="1"/>
</dbReference>
<keyword evidence="4" id="KW-1185">Reference proteome</keyword>
<sequence length="263" mass="29995">MNSITLLNTTIHNYSMVELLEDLNKRGGFVVTPNVDHMVKLQEDAELQEVYQVADYRVCDSKIIEYILKLLGTPIKEKISGSDLFPAFYEYNKDNTDTKIFLLGAKEGVADRARQKINEKVGREMIVDSYSPSFGFEQNPEECAYILERIKQSGATVLAVGLGAPKQEKWIAKYRHQLPNIKIFLAIGATIDFEAGEKARSPQWMSKVGLEWLHRLASEPQRLWKRYLVESLPFFALVLQYKLQTLLSEPAYPQLSTADSRTV</sequence>
<dbReference type="PANTHER" id="PTHR34136:SF1">
    <property type="entry name" value="UDP-N-ACETYL-D-MANNOSAMINURONIC ACID TRANSFERASE"/>
    <property type="match status" value="1"/>
</dbReference>
<dbReference type="EnsemblBacteria" id="BAD01825">
    <property type="protein sequence ID" value="BAD01825"/>
    <property type="gene ID" value="BAD01825"/>
</dbReference>
<proteinExistence type="predicted"/>
<keyword evidence="2" id="KW-0808">Transferase</keyword>
<name>Q6ZES5_SYNY3</name>
<dbReference type="Proteomes" id="UP000001425">
    <property type="component" value="Plasmid pSYSM"/>
</dbReference>
<dbReference type="CDD" id="cd06533">
    <property type="entry name" value="Glyco_transf_WecG_TagA"/>
    <property type="match status" value="1"/>
</dbReference>
<dbReference type="PANTHER" id="PTHR34136">
    <property type="match status" value="1"/>
</dbReference>
<evidence type="ECO:0000313" key="3">
    <source>
        <dbReference type="EMBL" id="BAD01825.1"/>
    </source>
</evidence>
<protein>
    <submittedName>
        <fullName evidence="3">Slr5055 protein</fullName>
    </submittedName>
</protein>
<dbReference type="InterPro" id="IPR004629">
    <property type="entry name" value="WecG_TagA_CpsF"/>
</dbReference>
<keyword evidence="1" id="KW-0328">Glycosyltransferase</keyword>
<dbReference type="EMBL" id="AP004310">
    <property type="protein sequence ID" value="BAD01825.1"/>
    <property type="molecule type" value="Genomic_DNA"/>
</dbReference>
<dbReference type="CAZy" id="GT26">
    <property type="family name" value="Glycosyltransferase Family 26"/>
</dbReference>
<dbReference type="KEGG" id="syn:slr5055"/>